<dbReference type="GO" id="GO:0005524">
    <property type="term" value="F:ATP binding"/>
    <property type="evidence" value="ECO:0007669"/>
    <property type="project" value="UniProtKB-KW"/>
</dbReference>
<feature type="region of interest" description="Disordered" evidence="12">
    <location>
        <begin position="361"/>
        <end position="395"/>
    </location>
</feature>
<dbReference type="GO" id="GO:0005868">
    <property type="term" value="C:cytoplasmic dynein complex"/>
    <property type="evidence" value="ECO:0007669"/>
    <property type="project" value="UniProtKB-UniRule"/>
</dbReference>
<dbReference type="GO" id="GO:0000226">
    <property type="term" value="P:microtubule cytoskeleton organization"/>
    <property type="evidence" value="ECO:0007669"/>
    <property type="project" value="TreeGrafter"/>
</dbReference>
<keyword evidence="7 11" id="KW-0067">ATP-binding</keyword>
<evidence type="ECO:0000256" key="7">
    <source>
        <dbReference type="ARBA" id="ARBA00022840"/>
    </source>
</evidence>
<keyword evidence="6 11" id="KW-0547">Nucleotide-binding</keyword>
<dbReference type="GO" id="GO:0005813">
    <property type="term" value="C:centrosome"/>
    <property type="evidence" value="ECO:0007669"/>
    <property type="project" value="TreeGrafter"/>
</dbReference>
<evidence type="ECO:0000256" key="11">
    <source>
        <dbReference type="RuleBase" id="RU366047"/>
    </source>
</evidence>
<dbReference type="EMBL" id="OV651824">
    <property type="protein sequence ID" value="CAH1102084.1"/>
    <property type="molecule type" value="Genomic_DNA"/>
</dbReference>
<keyword evidence="10 11" id="KW-0206">Cytoskeleton</keyword>
<evidence type="ECO:0000313" key="13">
    <source>
        <dbReference type="EMBL" id="CAH1102084.1"/>
    </source>
</evidence>
<accession>A0A9P0CMZ5</accession>
<dbReference type="Proteomes" id="UP001153636">
    <property type="component" value="Chromosome 12"/>
</dbReference>
<keyword evidence="3 11" id="KW-0813">Transport</keyword>
<evidence type="ECO:0000313" key="14">
    <source>
        <dbReference type="Proteomes" id="UP001153636"/>
    </source>
</evidence>
<dbReference type="InterPro" id="IPR027417">
    <property type="entry name" value="P-loop_NTPase"/>
</dbReference>
<comment type="subcellular location">
    <subcellularLocation>
        <location evidence="1 11">Cytoplasm</location>
        <location evidence="1 11">Cytoskeleton</location>
    </subcellularLocation>
</comment>
<dbReference type="GO" id="GO:0005874">
    <property type="term" value="C:microtubule"/>
    <property type="evidence" value="ECO:0007669"/>
    <property type="project" value="UniProtKB-KW"/>
</dbReference>
<gene>
    <name evidence="13" type="ORF">PSYICH_LOCUS3341</name>
</gene>
<keyword evidence="8 11" id="KW-0243">Dynein</keyword>
<keyword evidence="9 11" id="KW-0505">Motor protein</keyword>
<evidence type="ECO:0000256" key="1">
    <source>
        <dbReference type="ARBA" id="ARBA00004245"/>
    </source>
</evidence>
<dbReference type="Gene3D" id="3.40.50.300">
    <property type="entry name" value="P-loop containing nucleotide triphosphate hydrolases"/>
    <property type="match status" value="1"/>
</dbReference>
<dbReference type="Pfam" id="PF05783">
    <property type="entry name" value="DLIC"/>
    <property type="match status" value="1"/>
</dbReference>
<evidence type="ECO:0000256" key="2">
    <source>
        <dbReference type="ARBA" id="ARBA00006831"/>
    </source>
</evidence>
<dbReference type="SUPFAM" id="SSF52540">
    <property type="entry name" value="P-loop containing nucleoside triphosphate hydrolases"/>
    <property type="match status" value="1"/>
</dbReference>
<dbReference type="InterPro" id="IPR022780">
    <property type="entry name" value="Dynein_light_int_chain"/>
</dbReference>
<evidence type="ECO:0000256" key="4">
    <source>
        <dbReference type="ARBA" id="ARBA00022490"/>
    </source>
</evidence>
<dbReference type="InterPro" id="IPR008467">
    <property type="entry name" value="Dynein1_light_intermed_chain"/>
</dbReference>
<evidence type="ECO:0000256" key="5">
    <source>
        <dbReference type="ARBA" id="ARBA00022701"/>
    </source>
</evidence>
<keyword evidence="14" id="KW-1185">Reference proteome</keyword>
<dbReference type="PANTHER" id="PTHR12688:SF0">
    <property type="entry name" value="DYNEIN LIGHT INTERMEDIATE CHAIN"/>
    <property type="match status" value="1"/>
</dbReference>
<reference evidence="13" key="1">
    <citation type="submission" date="2022-01" db="EMBL/GenBank/DDBJ databases">
        <authorList>
            <person name="King R."/>
        </authorList>
    </citation>
    <scope>NUCLEOTIDE SEQUENCE</scope>
</reference>
<name>A0A9P0CMZ5_9CUCU</name>
<keyword evidence="4 11" id="KW-0963">Cytoplasm</keyword>
<comment type="subunit">
    <text evidence="11">Homodimer. The cytoplasmic dynein 1 complex consists of two catalytic heavy chains (HCs) and a number of non-catalytic subunits presented by intermediate chains (ICs).</text>
</comment>
<dbReference type="GO" id="GO:0045504">
    <property type="term" value="F:dynein heavy chain binding"/>
    <property type="evidence" value="ECO:0007669"/>
    <property type="project" value="TreeGrafter"/>
</dbReference>
<dbReference type="OrthoDB" id="27603at2759"/>
<evidence type="ECO:0000256" key="10">
    <source>
        <dbReference type="ARBA" id="ARBA00023212"/>
    </source>
</evidence>
<evidence type="ECO:0000256" key="8">
    <source>
        <dbReference type="ARBA" id="ARBA00023017"/>
    </source>
</evidence>
<feature type="compositionally biased region" description="Polar residues" evidence="12">
    <location>
        <begin position="475"/>
        <end position="486"/>
    </location>
</feature>
<organism evidence="13 14">
    <name type="scientific">Psylliodes chrysocephalus</name>
    <dbReference type="NCBI Taxonomy" id="3402493"/>
    <lineage>
        <taxon>Eukaryota</taxon>
        <taxon>Metazoa</taxon>
        <taxon>Ecdysozoa</taxon>
        <taxon>Arthropoda</taxon>
        <taxon>Hexapoda</taxon>
        <taxon>Insecta</taxon>
        <taxon>Pterygota</taxon>
        <taxon>Neoptera</taxon>
        <taxon>Endopterygota</taxon>
        <taxon>Coleoptera</taxon>
        <taxon>Polyphaga</taxon>
        <taxon>Cucujiformia</taxon>
        <taxon>Chrysomeloidea</taxon>
        <taxon>Chrysomelidae</taxon>
        <taxon>Galerucinae</taxon>
        <taxon>Alticini</taxon>
        <taxon>Psylliodes</taxon>
    </lineage>
</organism>
<proteinExistence type="inferred from homology"/>
<keyword evidence="5 11" id="KW-0493">Microtubule</keyword>
<sequence>MAPLVDKSTGPLIVNEEDKKNLWSQILHDVQKNGNPKLSPHKQILVLGDNESGKTTMVAKLQGIENSSKGSGLEYGYIDVRDDYRDDHTRLSVWVLDGDPAHVDLLKFALNEETFQNTLVILTVAMTTPWGILEQLQHWASVLADHLDKLKLEVDLRQSRKQLMIKMWLDYAEPGDELDPASPMKRSSRNLGDDDEVFDGSVLPEGTLNSNLGLDIVVVVTKTDYIQNLEKEMDYRDEHLDFMQQWIRRFCLQYGAALFYTSAKEDKNCDLLYKYLTHRIYSFPFHTPALVVEKDAVFIPAGWDNLKKISILHENMHSCKPDDYYRDVIVQPVTRKTINRETEVIAEDEQAFLTRQQQISFGGGPPTARLGESPVRPPLGGIQGSPRKLDGSKVVSSPGGEGVLANFFNSLLYKKTGSQSGGMPKSPGGENLPDKATMRTDAAAELDRLARGGTKKPSPPASGSGEGGTAPGSSNTSGVDFNASDC</sequence>
<comment type="similarity">
    <text evidence="2 11">Belongs to the dynein light intermediate chain family.</text>
</comment>
<dbReference type="GO" id="GO:0007018">
    <property type="term" value="P:microtubule-based movement"/>
    <property type="evidence" value="ECO:0007669"/>
    <property type="project" value="InterPro"/>
</dbReference>
<feature type="region of interest" description="Disordered" evidence="12">
    <location>
        <begin position="417"/>
        <end position="486"/>
    </location>
</feature>
<dbReference type="AlphaFoldDB" id="A0A9P0CMZ5"/>
<evidence type="ECO:0000256" key="3">
    <source>
        <dbReference type="ARBA" id="ARBA00022448"/>
    </source>
</evidence>
<evidence type="ECO:0000256" key="9">
    <source>
        <dbReference type="ARBA" id="ARBA00023175"/>
    </source>
</evidence>
<protein>
    <recommendedName>
        <fullName evidence="11">Dynein light intermediate chain</fullName>
    </recommendedName>
</protein>
<evidence type="ECO:0000256" key="6">
    <source>
        <dbReference type="ARBA" id="ARBA00022741"/>
    </source>
</evidence>
<evidence type="ECO:0000256" key="12">
    <source>
        <dbReference type="SAM" id="MobiDB-lite"/>
    </source>
</evidence>
<comment type="function">
    <text evidence="11">Acts as one of several non-catalytic accessory components of the cytoplasmic dynein 1 complex that are thought to be involved in linking dynein to cargos and to adapter proteins that regulate dynein function. Cytoplasmic dynein 1 acts as a motor for the intracellular retrograde motility of vesicles and organelles along microtubules. May play a role in binding dynein to membranous organelles or chromosomes.</text>
</comment>
<dbReference type="PANTHER" id="PTHR12688">
    <property type="entry name" value="DYNEIN LIGHT INTERMEDIATE CHAIN"/>
    <property type="match status" value="1"/>
</dbReference>